<name>A0A1M7AUE2_9FLAO</name>
<gene>
    <name evidence="1" type="ORF">SAMN05444366_0811</name>
</gene>
<keyword evidence="2" id="KW-1185">Reference proteome</keyword>
<sequence>MKKLIAIFFITMNIGLMQSQTYKEFVAKGDDSYKAKDYKASVGYYDKAFKMEHKSATDLYNGACAAALNNDDEKAFKWLDLAIDNGYEDIAHIKIDNDLESLHSKKEWTKTIDKLQKQMDILSANYDKPLQKELLDIYAEDQGIRGDYMKIYKTPNADKKKIDSIGKLIGKKDSINLIRVMKILDERGWVGKDVVGSQANQTLFYVIQHSDLKYQQKYLPMMRDAVKKGNAKAGSLALLEDRVALREGKKQIYGSQVSNHPTTKIPFVFPLEDPDNVDKRRASVGLGTMSDYLKYWNATWDVEAYKKELPEIEKLLNQKKNKE</sequence>
<dbReference type="Pfam" id="PF20329">
    <property type="entry name" value="DUF6624"/>
    <property type="match status" value="1"/>
</dbReference>
<dbReference type="STRING" id="29534.SAMN05444366_0811"/>
<dbReference type="InterPro" id="IPR046732">
    <property type="entry name" value="DUF6624"/>
</dbReference>
<proteinExistence type="predicted"/>
<dbReference type="InterPro" id="IPR011990">
    <property type="entry name" value="TPR-like_helical_dom_sf"/>
</dbReference>
<accession>A0A1M7AUE2</accession>
<organism evidence="1 2">
    <name type="scientific">Flavobacterium saccharophilum</name>
    <dbReference type="NCBI Taxonomy" id="29534"/>
    <lineage>
        <taxon>Bacteria</taxon>
        <taxon>Pseudomonadati</taxon>
        <taxon>Bacteroidota</taxon>
        <taxon>Flavobacteriia</taxon>
        <taxon>Flavobacteriales</taxon>
        <taxon>Flavobacteriaceae</taxon>
        <taxon>Flavobacterium</taxon>
    </lineage>
</organism>
<dbReference type="SUPFAM" id="SSF48452">
    <property type="entry name" value="TPR-like"/>
    <property type="match status" value="1"/>
</dbReference>
<dbReference type="OrthoDB" id="1164858at2"/>
<dbReference type="RefSeq" id="WP_072970301.1">
    <property type="nucleotide sequence ID" value="NZ_FRBY01000001.1"/>
</dbReference>
<evidence type="ECO:0000313" key="2">
    <source>
        <dbReference type="Proteomes" id="UP000184121"/>
    </source>
</evidence>
<dbReference type="EMBL" id="FRBY01000001">
    <property type="protein sequence ID" value="SHL46350.1"/>
    <property type="molecule type" value="Genomic_DNA"/>
</dbReference>
<reference evidence="2" key="1">
    <citation type="submission" date="2016-11" db="EMBL/GenBank/DDBJ databases">
        <authorList>
            <person name="Varghese N."/>
            <person name="Submissions S."/>
        </authorList>
    </citation>
    <scope>NUCLEOTIDE SEQUENCE [LARGE SCALE GENOMIC DNA]</scope>
    <source>
        <strain evidence="2">DSM 1811</strain>
    </source>
</reference>
<dbReference type="Proteomes" id="UP000184121">
    <property type="component" value="Unassembled WGS sequence"/>
</dbReference>
<dbReference type="AlphaFoldDB" id="A0A1M7AUE2"/>
<evidence type="ECO:0000313" key="1">
    <source>
        <dbReference type="EMBL" id="SHL46350.1"/>
    </source>
</evidence>
<protein>
    <recommendedName>
        <fullName evidence="3">Tetratricopeptide repeat-containing protein</fullName>
    </recommendedName>
</protein>
<dbReference type="NCBIfam" id="NF047558">
    <property type="entry name" value="TPR_END_plus"/>
    <property type="match status" value="1"/>
</dbReference>
<evidence type="ECO:0008006" key="3">
    <source>
        <dbReference type="Google" id="ProtNLM"/>
    </source>
</evidence>